<keyword evidence="2" id="KW-1185">Reference proteome</keyword>
<proteinExistence type="predicted"/>
<sequence>MIAIDIPEAAVDTLSVGAEQGSLEVEESCSTLRRSPPHSFDTGTFPVCIWIRPHTDSRE</sequence>
<dbReference type="AlphaFoldDB" id="A0AAV5UMY4"/>
<evidence type="ECO:0000313" key="1">
    <source>
        <dbReference type="EMBL" id="GMT08013.1"/>
    </source>
</evidence>
<name>A0AAV5UMY4_9BILA</name>
<reference evidence="1" key="1">
    <citation type="submission" date="2023-10" db="EMBL/GenBank/DDBJ databases">
        <title>Genome assembly of Pristionchus species.</title>
        <authorList>
            <person name="Yoshida K."/>
            <person name="Sommer R.J."/>
        </authorList>
    </citation>
    <scope>NUCLEOTIDE SEQUENCE</scope>
    <source>
        <strain evidence="1">RS0144</strain>
    </source>
</reference>
<accession>A0AAV5UMY4</accession>
<dbReference type="Proteomes" id="UP001432027">
    <property type="component" value="Unassembled WGS sequence"/>
</dbReference>
<gene>
    <name evidence="1" type="ORF">PENTCL1PPCAC_30188</name>
</gene>
<evidence type="ECO:0008006" key="3">
    <source>
        <dbReference type="Google" id="ProtNLM"/>
    </source>
</evidence>
<dbReference type="EMBL" id="BTSX01000006">
    <property type="protein sequence ID" value="GMT08013.1"/>
    <property type="molecule type" value="Genomic_DNA"/>
</dbReference>
<evidence type="ECO:0000313" key="2">
    <source>
        <dbReference type="Proteomes" id="UP001432027"/>
    </source>
</evidence>
<comment type="caution">
    <text evidence="1">The sequence shown here is derived from an EMBL/GenBank/DDBJ whole genome shotgun (WGS) entry which is preliminary data.</text>
</comment>
<protein>
    <recommendedName>
        <fullName evidence="3">Ribosomal protein</fullName>
    </recommendedName>
</protein>
<organism evidence="1 2">
    <name type="scientific">Pristionchus entomophagus</name>
    <dbReference type="NCBI Taxonomy" id="358040"/>
    <lineage>
        <taxon>Eukaryota</taxon>
        <taxon>Metazoa</taxon>
        <taxon>Ecdysozoa</taxon>
        <taxon>Nematoda</taxon>
        <taxon>Chromadorea</taxon>
        <taxon>Rhabditida</taxon>
        <taxon>Rhabditina</taxon>
        <taxon>Diplogasteromorpha</taxon>
        <taxon>Diplogasteroidea</taxon>
        <taxon>Neodiplogasteridae</taxon>
        <taxon>Pristionchus</taxon>
    </lineage>
</organism>